<keyword evidence="3" id="KW-1185">Reference proteome</keyword>
<feature type="region of interest" description="Disordered" evidence="1">
    <location>
        <begin position="47"/>
        <end position="79"/>
    </location>
</feature>
<accession>A0AAN9Y3C4</accession>
<organism evidence="2 3">
    <name type="scientific">Parthenolecanium corni</name>
    <dbReference type="NCBI Taxonomy" id="536013"/>
    <lineage>
        <taxon>Eukaryota</taxon>
        <taxon>Metazoa</taxon>
        <taxon>Ecdysozoa</taxon>
        <taxon>Arthropoda</taxon>
        <taxon>Hexapoda</taxon>
        <taxon>Insecta</taxon>
        <taxon>Pterygota</taxon>
        <taxon>Neoptera</taxon>
        <taxon>Paraneoptera</taxon>
        <taxon>Hemiptera</taxon>
        <taxon>Sternorrhyncha</taxon>
        <taxon>Coccoidea</taxon>
        <taxon>Coccidae</taxon>
        <taxon>Parthenolecanium</taxon>
    </lineage>
</organism>
<evidence type="ECO:0000313" key="3">
    <source>
        <dbReference type="Proteomes" id="UP001367676"/>
    </source>
</evidence>
<sequence length="102" mass="11502">MTEHELSLVHRMSKLRPTLMPVFLQRNLKSGLAVSIWKPVSPTIDKTNLNAAKKESRTEARGERDGGTSERDVRRGREDFDLGLGEGVEKVVCTINSWSSRH</sequence>
<evidence type="ECO:0000256" key="1">
    <source>
        <dbReference type="SAM" id="MobiDB-lite"/>
    </source>
</evidence>
<dbReference type="EMBL" id="JBBCAQ010000022">
    <property type="protein sequence ID" value="KAK7590311.1"/>
    <property type="molecule type" value="Genomic_DNA"/>
</dbReference>
<comment type="caution">
    <text evidence="2">The sequence shown here is derived from an EMBL/GenBank/DDBJ whole genome shotgun (WGS) entry which is preliminary data.</text>
</comment>
<reference evidence="2 3" key="1">
    <citation type="submission" date="2024-03" db="EMBL/GenBank/DDBJ databases">
        <title>Adaptation during the transition from Ophiocordyceps entomopathogen to insect associate is accompanied by gene loss and intensified selection.</title>
        <authorList>
            <person name="Ward C.M."/>
            <person name="Onetto C.A."/>
            <person name="Borneman A.R."/>
        </authorList>
    </citation>
    <scope>NUCLEOTIDE SEQUENCE [LARGE SCALE GENOMIC DNA]</scope>
    <source>
        <strain evidence="2">AWRI1</strain>
        <tissue evidence="2">Single Adult Female</tissue>
    </source>
</reference>
<feature type="compositionally biased region" description="Basic and acidic residues" evidence="1">
    <location>
        <begin position="52"/>
        <end position="79"/>
    </location>
</feature>
<dbReference type="AlphaFoldDB" id="A0AAN9Y3C4"/>
<proteinExistence type="predicted"/>
<name>A0AAN9Y3C4_9HEMI</name>
<evidence type="ECO:0000313" key="2">
    <source>
        <dbReference type="EMBL" id="KAK7590311.1"/>
    </source>
</evidence>
<protein>
    <submittedName>
        <fullName evidence="2">Uncharacterized protein</fullName>
    </submittedName>
</protein>
<gene>
    <name evidence="2" type="ORF">V9T40_001924</name>
</gene>
<dbReference type="Proteomes" id="UP001367676">
    <property type="component" value="Unassembled WGS sequence"/>
</dbReference>